<proteinExistence type="predicted"/>
<organism evidence="2 3">
    <name type="scientific">Dendrothele bispora (strain CBS 962.96)</name>
    <dbReference type="NCBI Taxonomy" id="1314807"/>
    <lineage>
        <taxon>Eukaryota</taxon>
        <taxon>Fungi</taxon>
        <taxon>Dikarya</taxon>
        <taxon>Basidiomycota</taxon>
        <taxon>Agaricomycotina</taxon>
        <taxon>Agaricomycetes</taxon>
        <taxon>Agaricomycetidae</taxon>
        <taxon>Agaricales</taxon>
        <taxon>Agaricales incertae sedis</taxon>
        <taxon>Dendrothele</taxon>
    </lineage>
</organism>
<evidence type="ECO:0000313" key="3">
    <source>
        <dbReference type="Proteomes" id="UP000297245"/>
    </source>
</evidence>
<keyword evidence="1" id="KW-0732">Signal</keyword>
<evidence type="ECO:0000313" key="2">
    <source>
        <dbReference type="EMBL" id="THV03097.1"/>
    </source>
</evidence>
<dbReference type="AlphaFoldDB" id="A0A4S8MJZ9"/>
<feature type="signal peptide" evidence="1">
    <location>
        <begin position="1"/>
        <end position="19"/>
    </location>
</feature>
<dbReference type="EMBL" id="ML179070">
    <property type="protein sequence ID" value="THV03097.1"/>
    <property type="molecule type" value="Genomic_DNA"/>
</dbReference>
<feature type="chain" id="PRO_5020368608" evidence="1">
    <location>
        <begin position="20"/>
        <end position="71"/>
    </location>
</feature>
<accession>A0A4S8MJZ9</accession>
<protein>
    <submittedName>
        <fullName evidence="2">Uncharacterized protein</fullName>
    </submittedName>
</protein>
<evidence type="ECO:0000256" key="1">
    <source>
        <dbReference type="SAM" id="SignalP"/>
    </source>
</evidence>
<keyword evidence="3" id="KW-1185">Reference proteome</keyword>
<sequence length="71" mass="7715">MKFFTSLFTLLVISGLTLAQQQPCLNAADPDNDIGNYCECADGTCWRHATADGHAFAESQMIYEGHTGKMG</sequence>
<name>A0A4S8MJZ9_DENBC</name>
<gene>
    <name evidence="2" type="ORF">K435DRAFT_852168</name>
</gene>
<dbReference type="OrthoDB" id="5138463at2759"/>
<dbReference type="Proteomes" id="UP000297245">
    <property type="component" value="Unassembled WGS sequence"/>
</dbReference>
<reference evidence="2 3" key="1">
    <citation type="journal article" date="2019" name="Nat. Ecol. Evol.">
        <title>Megaphylogeny resolves global patterns of mushroom evolution.</title>
        <authorList>
            <person name="Varga T."/>
            <person name="Krizsan K."/>
            <person name="Foldi C."/>
            <person name="Dima B."/>
            <person name="Sanchez-Garcia M."/>
            <person name="Sanchez-Ramirez S."/>
            <person name="Szollosi G.J."/>
            <person name="Szarkandi J.G."/>
            <person name="Papp V."/>
            <person name="Albert L."/>
            <person name="Andreopoulos W."/>
            <person name="Angelini C."/>
            <person name="Antonin V."/>
            <person name="Barry K.W."/>
            <person name="Bougher N.L."/>
            <person name="Buchanan P."/>
            <person name="Buyck B."/>
            <person name="Bense V."/>
            <person name="Catcheside P."/>
            <person name="Chovatia M."/>
            <person name="Cooper J."/>
            <person name="Damon W."/>
            <person name="Desjardin D."/>
            <person name="Finy P."/>
            <person name="Geml J."/>
            <person name="Haridas S."/>
            <person name="Hughes K."/>
            <person name="Justo A."/>
            <person name="Karasinski D."/>
            <person name="Kautmanova I."/>
            <person name="Kiss B."/>
            <person name="Kocsube S."/>
            <person name="Kotiranta H."/>
            <person name="LaButti K.M."/>
            <person name="Lechner B.E."/>
            <person name="Liimatainen K."/>
            <person name="Lipzen A."/>
            <person name="Lukacs Z."/>
            <person name="Mihaltcheva S."/>
            <person name="Morgado L.N."/>
            <person name="Niskanen T."/>
            <person name="Noordeloos M.E."/>
            <person name="Ohm R.A."/>
            <person name="Ortiz-Santana B."/>
            <person name="Ovrebo C."/>
            <person name="Racz N."/>
            <person name="Riley R."/>
            <person name="Savchenko A."/>
            <person name="Shiryaev A."/>
            <person name="Soop K."/>
            <person name="Spirin V."/>
            <person name="Szebenyi C."/>
            <person name="Tomsovsky M."/>
            <person name="Tulloss R.E."/>
            <person name="Uehling J."/>
            <person name="Grigoriev I.V."/>
            <person name="Vagvolgyi C."/>
            <person name="Papp T."/>
            <person name="Martin F.M."/>
            <person name="Miettinen O."/>
            <person name="Hibbett D.S."/>
            <person name="Nagy L.G."/>
        </authorList>
    </citation>
    <scope>NUCLEOTIDE SEQUENCE [LARGE SCALE GENOMIC DNA]</scope>
    <source>
        <strain evidence="2 3">CBS 962.96</strain>
    </source>
</reference>